<organism evidence="2 3">
    <name type="scientific">Elstera litoralis</name>
    <dbReference type="NCBI Taxonomy" id="552518"/>
    <lineage>
        <taxon>Bacteria</taxon>
        <taxon>Pseudomonadati</taxon>
        <taxon>Pseudomonadota</taxon>
        <taxon>Alphaproteobacteria</taxon>
        <taxon>Rhodospirillales</taxon>
        <taxon>Rhodospirillaceae</taxon>
        <taxon>Elstera</taxon>
    </lineage>
</organism>
<evidence type="ECO:0000256" key="1">
    <source>
        <dbReference type="SAM" id="Phobius"/>
    </source>
</evidence>
<keyword evidence="1" id="KW-0812">Transmembrane</keyword>
<name>A0A0F3IYP1_9PROT</name>
<protein>
    <submittedName>
        <fullName evidence="2">Uncharacterized protein</fullName>
    </submittedName>
</protein>
<evidence type="ECO:0000313" key="3">
    <source>
        <dbReference type="Proteomes" id="UP000033774"/>
    </source>
</evidence>
<comment type="caution">
    <text evidence="2">The sequence shown here is derived from an EMBL/GenBank/DDBJ whole genome shotgun (WGS) entry which is preliminary data.</text>
</comment>
<keyword evidence="3" id="KW-1185">Reference proteome</keyword>
<dbReference type="AlphaFoldDB" id="A0A0F3IYP1"/>
<accession>A0A0F3IYP1</accession>
<sequence length="130" mass="13304">MLSFAGAMGLKRPHLRRRAAMMLGSLLAFGLFSAAAVGFLGLGLYLSLAAYVPPVYAALGVGLIGGLLAAVSFSVLTLATRRAERAAKRAVEASALATLAPPLLALAVRHSGTLAAVTVAGAVFMALRRR</sequence>
<feature type="transmembrane region" description="Helical" evidence="1">
    <location>
        <begin position="59"/>
        <end position="79"/>
    </location>
</feature>
<proteinExistence type="predicted"/>
<keyword evidence="1" id="KW-0472">Membrane</keyword>
<dbReference type="EMBL" id="LAJY01000056">
    <property type="protein sequence ID" value="KJV10714.1"/>
    <property type="molecule type" value="Genomic_DNA"/>
</dbReference>
<evidence type="ECO:0000313" key="2">
    <source>
        <dbReference type="EMBL" id="KJV10714.1"/>
    </source>
</evidence>
<keyword evidence="1" id="KW-1133">Transmembrane helix</keyword>
<dbReference type="RefSeq" id="WP_045774575.1">
    <property type="nucleotide sequence ID" value="NZ_LAJY01000056.1"/>
</dbReference>
<reference evidence="2 3" key="1">
    <citation type="submission" date="2015-03" db="EMBL/GenBank/DDBJ databases">
        <title>Draft genome sequence of Elstera litoralis.</title>
        <authorList>
            <person name="Rahalkar M.C."/>
            <person name="Dhakephalkar P.K."/>
            <person name="Pore S.D."/>
            <person name="Arora P."/>
            <person name="Kapse N.G."/>
            <person name="Pandit P.S."/>
        </authorList>
    </citation>
    <scope>NUCLEOTIDE SEQUENCE [LARGE SCALE GENOMIC DNA]</scope>
    <source>
        <strain evidence="2 3">Dia-1</strain>
    </source>
</reference>
<gene>
    <name evidence="2" type="ORF">VZ95_03070</name>
</gene>
<dbReference type="Proteomes" id="UP000033774">
    <property type="component" value="Unassembled WGS sequence"/>
</dbReference>